<organism evidence="2 3">
    <name type="scientific">Mesorhabditis spiculigera</name>
    <dbReference type="NCBI Taxonomy" id="96644"/>
    <lineage>
        <taxon>Eukaryota</taxon>
        <taxon>Metazoa</taxon>
        <taxon>Ecdysozoa</taxon>
        <taxon>Nematoda</taxon>
        <taxon>Chromadorea</taxon>
        <taxon>Rhabditida</taxon>
        <taxon>Rhabditina</taxon>
        <taxon>Rhabditomorpha</taxon>
        <taxon>Rhabditoidea</taxon>
        <taxon>Rhabditidae</taxon>
        <taxon>Mesorhabditinae</taxon>
        <taxon>Mesorhabditis</taxon>
    </lineage>
</organism>
<evidence type="ECO:0000313" key="3">
    <source>
        <dbReference type="Proteomes" id="UP001177023"/>
    </source>
</evidence>
<keyword evidence="1" id="KW-0472">Membrane</keyword>
<dbReference type="EMBL" id="CATQJA010002706">
    <property type="protein sequence ID" value="CAJ0585710.1"/>
    <property type="molecule type" value="Genomic_DNA"/>
</dbReference>
<dbReference type="InterPro" id="IPR019427">
    <property type="entry name" value="7TM_GPCR_serpentine_rcpt_Srw"/>
</dbReference>
<evidence type="ECO:0008006" key="4">
    <source>
        <dbReference type="Google" id="ProtNLM"/>
    </source>
</evidence>
<feature type="non-terminal residue" evidence="2">
    <location>
        <position position="1"/>
    </location>
</feature>
<evidence type="ECO:0000256" key="1">
    <source>
        <dbReference type="SAM" id="Phobius"/>
    </source>
</evidence>
<dbReference type="Gene3D" id="1.20.1070.10">
    <property type="entry name" value="Rhodopsin 7-helix transmembrane proteins"/>
    <property type="match status" value="1"/>
</dbReference>
<keyword evidence="3" id="KW-1185">Reference proteome</keyword>
<reference evidence="2" key="1">
    <citation type="submission" date="2023-06" db="EMBL/GenBank/DDBJ databases">
        <authorList>
            <person name="Delattre M."/>
        </authorList>
    </citation>
    <scope>NUCLEOTIDE SEQUENCE</scope>
    <source>
        <strain evidence="2">AF72</strain>
    </source>
</reference>
<dbReference type="GO" id="GO:0005886">
    <property type="term" value="C:plasma membrane"/>
    <property type="evidence" value="ECO:0007669"/>
    <property type="project" value="TreeGrafter"/>
</dbReference>
<keyword evidence="1" id="KW-0812">Transmembrane</keyword>
<comment type="caution">
    <text evidence="2">The sequence shown here is derived from an EMBL/GenBank/DDBJ whole genome shotgun (WGS) entry which is preliminary data.</text>
</comment>
<dbReference type="PANTHER" id="PTHR46273:SF3">
    <property type="entry name" value="G-PROTEIN COUPLED RECEPTORS FAMILY 1 PROFILE DOMAIN-CONTAINING PROTEIN"/>
    <property type="match status" value="1"/>
</dbReference>
<dbReference type="GO" id="GO:0008528">
    <property type="term" value="F:G protein-coupled peptide receptor activity"/>
    <property type="evidence" value="ECO:0007669"/>
    <property type="project" value="InterPro"/>
</dbReference>
<feature type="transmembrane region" description="Helical" evidence="1">
    <location>
        <begin position="69"/>
        <end position="88"/>
    </location>
</feature>
<dbReference type="InterPro" id="IPR053219">
    <property type="entry name" value="GPCR_Dmsr-1"/>
</dbReference>
<feature type="transmembrane region" description="Helical" evidence="1">
    <location>
        <begin position="118"/>
        <end position="139"/>
    </location>
</feature>
<feature type="transmembrane region" description="Helical" evidence="1">
    <location>
        <begin position="174"/>
        <end position="198"/>
    </location>
</feature>
<dbReference type="SUPFAM" id="SSF81321">
    <property type="entry name" value="Family A G protein-coupled receptor-like"/>
    <property type="match status" value="1"/>
</dbReference>
<name>A0AA36GC67_9BILA</name>
<dbReference type="CDD" id="cd14978">
    <property type="entry name" value="7tmA_FMRFamide_R-like"/>
    <property type="match status" value="1"/>
</dbReference>
<dbReference type="PANTHER" id="PTHR46273">
    <property type="entry name" value="MYOSUPPRESSIN RECEPTOR 1, ISOFORM B-RELATED"/>
    <property type="match status" value="1"/>
</dbReference>
<evidence type="ECO:0000313" key="2">
    <source>
        <dbReference type="EMBL" id="CAJ0585710.1"/>
    </source>
</evidence>
<sequence>MCTPENDTLLNLDDPTVQLVLSGLVSFNSVYTVFHRFASLFICVAGVLANVVHILVLSRPRLRRCAVNAVLTAVALCDVVTMTSYTVYLFRFRIFQGEVGYSYGWIVFLKAHVSVKMFFIVSAVISTLTIPTFYLHQIYQVDNSEGNLTLADALVPPHYSMTFSSSCGFYRFNLWMMAIIMKTVPCILLLWFTIALVLKLRATDEKRHHLYSKSFRKHIKKTTVPDRMYTHEINKYIYENVAELLDMLSLVNCSMDFILYCCMSSRYRQTFGHMLIRAESWLRNRWYRNRDEFGMPGRPKKELRIELTDDPSFSRIHCVDSGAPEPADV</sequence>
<gene>
    <name evidence="2" type="ORF">MSPICULIGERA_LOCUS23722</name>
</gene>
<dbReference type="Pfam" id="PF10324">
    <property type="entry name" value="7TM_GPCR_Srw"/>
    <property type="match status" value="3"/>
</dbReference>
<protein>
    <recommendedName>
        <fullName evidence="4">G-protein coupled receptors family 1 profile domain-containing protein</fullName>
    </recommendedName>
</protein>
<accession>A0AA36GC67</accession>
<keyword evidence="1" id="KW-1133">Transmembrane helix</keyword>
<proteinExistence type="predicted"/>
<dbReference type="AlphaFoldDB" id="A0AA36GC67"/>
<dbReference type="Proteomes" id="UP001177023">
    <property type="component" value="Unassembled WGS sequence"/>
</dbReference>
<feature type="transmembrane region" description="Helical" evidence="1">
    <location>
        <begin position="94"/>
        <end position="111"/>
    </location>
</feature>
<feature type="transmembrane region" description="Helical" evidence="1">
    <location>
        <begin position="37"/>
        <end position="57"/>
    </location>
</feature>